<dbReference type="InterPro" id="IPR002509">
    <property type="entry name" value="NODB_dom"/>
</dbReference>
<accession>A0ABV8FD17</accession>
<comment type="caution">
    <text evidence="3">The sequence shown here is derived from an EMBL/GenBank/DDBJ whole genome shotgun (WGS) entry which is preliminary data.</text>
</comment>
<dbReference type="Gene3D" id="3.20.20.370">
    <property type="entry name" value="Glycoside hydrolase/deacetylase"/>
    <property type="match status" value="1"/>
</dbReference>
<feature type="signal peptide" evidence="1">
    <location>
        <begin position="1"/>
        <end position="40"/>
    </location>
</feature>
<evidence type="ECO:0000313" key="4">
    <source>
        <dbReference type="Proteomes" id="UP001595698"/>
    </source>
</evidence>
<evidence type="ECO:0000256" key="1">
    <source>
        <dbReference type="SAM" id="SignalP"/>
    </source>
</evidence>
<feature type="domain" description="NodB homology" evidence="2">
    <location>
        <begin position="63"/>
        <end position="233"/>
    </location>
</feature>
<dbReference type="PROSITE" id="PS51677">
    <property type="entry name" value="NODB"/>
    <property type="match status" value="1"/>
</dbReference>
<dbReference type="Pfam" id="PF01522">
    <property type="entry name" value="Polysacc_deac_1"/>
    <property type="match status" value="1"/>
</dbReference>
<sequence>MEHGKGPGKHRRRTVLTGAVPVLAAAAVLASGLTARTLAAAPQPAGQTGQAGKAVHRVPTEDRVVFLTVDDGLKRHAGMIDLLRGSGIKATLFLTGQYVRQDSGFFRRMRDRTGAVVENHTVGHLDLAGRPRALQHKEICAASDRFEKVFGRRPTLLRPPYGSFDATTVQVAAECSVKQLVHWSAEIAKGHIEFAAGDRLVPGDIVLMHFRDEFKEDIEAFIDQARKDGLTPALLEDYLK</sequence>
<reference evidence="4" key="1">
    <citation type="journal article" date="2019" name="Int. J. Syst. Evol. Microbiol.">
        <title>The Global Catalogue of Microorganisms (GCM) 10K type strain sequencing project: providing services to taxonomists for standard genome sequencing and annotation.</title>
        <authorList>
            <consortium name="The Broad Institute Genomics Platform"/>
            <consortium name="The Broad Institute Genome Sequencing Center for Infectious Disease"/>
            <person name="Wu L."/>
            <person name="Ma J."/>
        </authorList>
    </citation>
    <scope>NUCLEOTIDE SEQUENCE [LARGE SCALE GENOMIC DNA]</scope>
    <source>
        <strain evidence="4">TBRC 7912</strain>
    </source>
</reference>
<feature type="chain" id="PRO_5045966593" evidence="1">
    <location>
        <begin position="41"/>
        <end position="240"/>
    </location>
</feature>
<dbReference type="InterPro" id="IPR011330">
    <property type="entry name" value="Glyco_hydro/deAcase_b/a-brl"/>
</dbReference>
<dbReference type="CDD" id="cd10917">
    <property type="entry name" value="CE4_NodB_like_6s_7s"/>
    <property type="match status" value="1"/>
</dbReference>
<dbReference type="SUPFAM" id="SSF88713">
    <property type="entry name" value="Glycoside hydrolase/deacetylase"/>
    <property type="match status" value="1"/>
</dbReference>
<proteinExistence type="predicted"/>
<dbReference type="RefSeq" id="WP_386196934.1">
    <property type="nucleotide sequence ID" value="NZ_JBHSBC010000058.1"/>
</dbReference>
<name>A0ABV8FD17_9ACTN</name>
<dbReference type="Proteomes" id="UP001595698">
    <property type="component" value="Unassembled WGS sequence"/>
</dbReference>
<dbReference type="PANTHER" id="PTHR10587">
    <property type="entry name" value="GLYCOSYL TRANSFERASE-RELATED"/>
    <property type="match status" value="1"/>
</dbReference>
<evidence type="ECO:0000313" key="3">
    <source>
        <dbReference type="EMBL" id="MFC3986594.1"/>
    </source>
</evidence>
<keyword evidence="1" id="KW-0732">Signal</keyword>
<dbReference type="InterPro" id="IPR050248">
    <property type="entry name" value="Polysacc_deacetylase_ArnD"/>
</dbReference>
<protein>
    <submittedName>
        <fullName evidence="3">Polysaccharide deacetylase family protein</fullName>
    </submittedName>
</protein>
<organism evidence="3 4">
    <name type="scientific">Streptosporangium jomthongense</name>
    <dbReference type="NCBI Taxonomy" id="1193683"/>
    <lineage>
        <taxon>Bacteria</taxon>
        <taxon>Bacillati</taxon>
        <taxon>Actinomycetota</taxon>
        <taxon>Actinomycetes</taxon>
        <taxon>Streptosporangiales</taxon>
        <taxon>Streptosporangiaceae</taxon>
        <taxon>Streptosporangium</taxon>
    </lineage>
</organism>
<keyword evidence="4" id="KW-1185">Reference proteome</keyword>
<dbReference type="EMBL" id="JBHSBC010000058">
    <property type="protein sequence ID" value="MFC3986594.1"/>
    <property type="molecule type" value="Genomic_DNA"/>
</dbReference>
<evidence type="ECO:0000259" key="2">
    <source>
        <dbReference type="PROSITE" id="PS51677"/>
    </source>
</evidence>
<gene>
    <name evidence="3" type="ORF">ACFOYY_41135</name>
</gene>
<dbReference type="PANTHER" id="PTHR10587:SF134">
    <property type="entry name" value="SECRETED PROTEIN"/>
    <property type="match status" value="1"/>
</dbReference>